<sequence>MARGTKLDLSFGSFGNGWEVDDLCPKCGENRSECICNNEKKILTPAEHRLVFKREKRRGKPVTLVGEFFIDKDEIKSLLKSIKKSLGSGGTFKDGWMELQGEKADVVRPLLQNAGYRFKK</sequence>
<gene>
    <name evidence="4" type="ORF">SAMN05216234_1169</name>
</gene>
<dbReference type="SUPFAM" id="SSF55159">
    <property type="entry name" value="eIF1-like"/>
    <property type="match status" value="1"/>
</dbReference>
<keyword evidence="1" id="KW-0810">Translation regulation</keyword>
<keyword evidence="5" id="KW-1185">Reference proteome</keyword>
<evidence type="ECO:0000256" key="1">
    <source>
        <dbReference type="ARBA" id="ARBA00022845"/>
    </source>
</evidence>
<dbReference type="InterPro" id="IPR005872">
    <property type="entry name" value="SUI1_arc_bac"/>
</dbReference>
<dbReference type="Gene3D" id="3.30.780.10">
    <property type="entry name" value="SUI1-like domain"/>
    <property type="match status" value="1"/>
</dbReference>
<protein>
    <submittedName>
        <fullName evidence="4">Translation initiation factor 1 (eIF-1/SUI1)</fullName>
    </submittedName>
</protein>
<dbReference type="CDD" id="cd11567">
    <property type="entry name" value="YciH_like"/>
    <property type="match status" value="1"/>
</dbReference>
<accession>A0A1I5PM75</accession>
<evidence type="ECO:0000256" key="2">
    <source>
        <dbReference type="ARBA" id="ARBA00022917"/>
    </source>
</evidence>
<feature type="domain" description="SUI1" evidence="3">
    <location>
        <begin position="49"/>
        <end position="115"/>
    </location>
</feature>
<keyword evidence="4" id="KW-0396">Initiation factor</keyword>
<keyword evidence="2" id="KW-0648">Protein biosynthesis</keyword>
<dbReference type="PIRSF" id="PIRSF037511">
    <property type="entry name" value="Transl_init_SUI1_pro"/>
    <property type="match status" value="1"/>
</dbReference>
<organism evidence="4 5">
    <name type="scientific">Hydrogenimonas thermophila</name>
    <dbReference type="NCBI Taxonomy" id="223786"/>
    <lineage>
        <taxon>Bacteria</taxon>
        <taxon>Pseudomonadati</taxon>
        <taxon>Campylobacterota</taxon>
        <taxon>Epsilonproteobacteria</taxon>
        <taxon>Campylobacterales</taxon>
        <taxon>Hydrogenimonadaceae</taxon>
        <taxon>Hydrogenimonas</taxon>
    </lineage>
</organism>
<proteinExistence type="predicted"/>
<dbReference type="PROSITE" id="PS50296">
    <property type="entry name" value="SUI1"/>
    <property type="match status" value="1"/>
</dbReference>
<dbReference type="InterPro" id="IPR001950">
    <property type="entry name" value="SUI1"/>
</dbReference>
<dbReference type="OrthoDB" id="5339799at2"/>
<dbReference type="InterPro" id="IPR036877">
    <property type="entry name" value="SUI1_dom_sf"/>
</dbReference>
<evidence type="ECO:0000313" key="5">
    <source>
        <dbReference type="Proteomes" id="UP000199227"/>
    </source>
</evidence>
<dbReference type="GO" id="GO:0003743">
    <property type="term" value="F:translation initiation factor activity"/>
    <property type="evidence" value="ECO:0007669"/>
    <property type="project" value="UniProtKB-KW"/>
</dbReference>
<dbReference type="AlphaFoldDB" id="A0A1I5PM75"/>
<dbReference type="GO" id="GO:0006417">
    <property type="term" value="P:regulation of translation"/>
    <property type="evidence" value="ECO:0007669"/>
    <property type="project" value="UniProtKB-KW"/>
</dbReference>
<dbReference type="Pfam" id="PF01253">
    <property type="entry name" value="SUI1"/>
    <property type="match status" value="1"/>
</dbReference>
<reference evidence="4 5" key="1">
    <citation type="submission" date="2016-10" db="EMBL/GenBank/DDBJ databases">
        <authorList>
            <person name="de Groot N.N."/>
        </authorList>
    </citation>
    <scope>NUCLEOTIDE SEQUENCE [LARGE SCALE GENOMIC DNA]</scope>
    <source>
        <strain evidence="4 5">EP1-55-1</strain>
    </source>
</reference>
<evidence type="ECO:0000313" key="4">
    <source>
        <dbReference type="EMBL" id="SFP34641.1"/>
    </source>
</evidence>
<evidence type="ECO:0000259" key="3">
    <source>
        <dbReference type="PROSITE" id="PS50296"/>
    </source>
</evidence>
<dbReference type="RefSeq" id="WP_092912281.1">
    <property type="nucleotide sequence ID" value="NZ_FOXB01000016.1"/>
</dbReference>
<dbReference type="EMBL" id="FOXB01000016">
    <property type="protein sequence ID" value="SFP34641.1"/>
    <property type="molecule type" value="Genomic_DNA"/>
</dbReference>
<dbReference type="Proteomes" id="UP000199227">
    <property type="component" value="Unassembled WGS sequence"/>
</dbReference>
<dbReference type="STRING" id="223786.SAMN05216234_1169"/>
<name>A0A1I5PM75_9BACT</name>